<evidence type="ECO:0000313" key="2">
    <source>
        <dbReference type="EMBL" id="MDQ0165831.1"/>
    </source>
</evidence>
<dbReference type="Gene3D" id="3.60.21.10">
    <property type="match status" value="1"/>
</dbReference>
<keyword evidence="2" id="KW-0378">Hydrolase</keyword>
<feature type="domain" description="Calcineurin-like phosphoesterase" evidence="1">
    <location>
        <begin position="5"/>
        <end position="152"/>
    </location>
</feature>
<evidence type="ECO:0000259" key="1">
    <source>
        <dbReference type="Pfam" id="PF00149"/>
    </source>
</evidence>
<comment type="caution">
    <text evidence="2">The sequence shown here is derived from an EMBL/GenBank/DDBJ whole genome shotgun (WGS) entry which is preliminary data.</text>
</comment>
<dbReference type="Proteomes" id="UP001235840">
    <property type="component" value="Unassembled WGS sequence"/>
</dbReference>
<dbReference type="RefSeq" id="WP_307393438.1">
    <property type="nucleotide sequence ID" value="NZ_BAAADK010000032.1"/>
</dbReference>
<accession>A0ABT9VXW9</accession>
<name>A0ABT9VXW9_9BACI</name>
<dbReference type="SUPFAM" id="SSF56300">
    <property type="entry name" value="Metallo-dependent phosphatases"/>
    <property type="match status" value="1"/>
</dbReference>
<gene>
    <name evidence="2" type="ORF">J2S11_001732</name>
</gene>
<dbReference type="InterPro" id="IPR029052">
    <property type="entry name" value="Metallo-depent_PP-like"/>
</dbReference>
<evidence type="ECO:0000313" key="3">
    <source>
        <dbReference type="Proteomes" id="UP001235840"/>
    </source>
</evidence>
<proteinExistence type="predicted"/>
<organism evidence="2 3">
    <name type="scientific">Caldalkalibacillus horti</name>
    <dbReference type="NCBI Taxonomy" id="77523"/>
    <lineage>
        <taxon>Bacteria</taxon>
        <taxon>Bacillati</taxon>
        <taxon>Bacillota</taxon>
        <taxon>Bacilli</taxon>
        <taxon>Bacillales</taxon>
        <taxon>Bacillaceae</taxon>
        <taxon>Caldalkalibacillus</taxon>
    </lineage>
</organism>
<protein>
    <submittedName>
        <fullName evidence="2">Serine/threonine protein phosphatase 1</fullName>
        <ecNumber evidence="2">3.1.3.16</ecNumber>
    </submittedName>
</protein>
<dbReference type="EMBL" id="JAUSTY010000006">
    <property type="protein sequence ID" value="MDQ0165831.1"/>
    <property type="molecule type" value="Genomic_DNA"/>
</dbReference>
<dbReference type="EC" id="3.1.3.16" evidence="2"/>
<dbReference type="Pfam" id="PF00149">
    <property type="entry name" value="Metallophos"/>
    <property type="match status" value="1"/>
</dbReference>
<reference evidence="2 3" key="1">
    <citation type="submission" date="2023-07" db="EMBL/GenBank/DDBJ databases">
        <title>Genomic Encyclopedia of Type Strains, Phase IV (KMG-IV): sequencing the most valuable type-strain genomes for metagenomic binning, comparative biology and taxonomic classification.</title>
        <authorList>
            <person name="Goeker M."/>
        </authorList>
    </citation>
    <scope>NUCLEOTIDE SEQUENCE [LARGE SCALE GENOMIC DNA]</scope>
    <source>
        <strain evidence="2 3">DSM 12751</strain>
    </source>
</reference>
<keyword evidence="3" id="KW-1185">Reference proteome</keyword>
<dbReference type="InterPro" id="IPR050126">
    <property type="entry name" value="Ap4A_hydrolase"/>
</dbReference>
<dbReference type="GO" id="GO:0004722">
    <property type="term" value="F:protein serine/threonine phosphatase activity"/>
    <property type="evidence" value="ECO:0007669"/>
    <property type="project" value="UniProtKB-EC"/>
</dbReference>
<dbReference type="PANTHER" id="PTHR42850">
    <property type="entry name" value="METALLOPHOSPHOESTERASE"/>
    <property type="match status" value="1"/>
</dbReference>
<sequence length="205" mass="23444">MNRRLVISDIHGHGESLLELLTTAQYSPEQDQLVLLGDYIHKGPDSLGTLEIVYSLKQQGAWVIRGNHEQDVLDHKRNQLAAPLTERMRQFLLQMPLWKADDQYIYAHAGVRAGVELQNQSITDLTTIRDEFFHSNFPIRGKQIVFGHTLTSRIGAKFGHILWKDDRIGIDTGAGKRLFLSLVDLTNKISYRKRITTGEIDIIHY</sequence>
<dbReference type="InterPro" id="IPR004843">
    <property type="entry name" value="Calcineurin-like_PHP"/>
</dbReference>
<dbReference type="PANTHER" id="PTHR42850:SF4">
    <property type="entry name" value="ZINC-DEPENDENT ENDOPOLYPHOSPHATASE"/>
    <property type="match status" value="1"/>
</dbReference>